<name>A0A238JJX2_9RHOB</name>
<evidence type="ECO:0000313" key="2">
    <source>
        <dbReference type="EMBL" id="SMX30703.1"/>
    </source>
</evidence>
<keyword evidence="1" id="KW-0472">Membrane</keyword>
<gene>
    <name evidence="2" type="ORF">COL8621_00064</name>
</gene>
<keyword evidence="3" id="KW-1185">Reference proteome</keyword>
<protein>
    <submittedName>
        <fullName evidence="2">Uncharacterized protein</fullName>
    </submittedName>
</protein>
<keyword evidence="1" id="KW-0812">Transmembrane</keyword>
<dbReference type="Proteomes" id="UP000202922">
    <property type="component" value="Unassembled WGS sequence"/>
</dbReference>
<dbReference type="EMBL" id="FXYE01000001">
    <property type="protein sequence ID" value="SMX30703.1"/>
    <property type="molecule type" value="Genomic_DNA"/>
</dbReference>
<proteinExistence type="predicted"/>
<sequence length="71" mass="7019">MIVGFIVLGALIGTGSAVFSLIAGYSVLFAVGVYALSGFSTLVVAGAGTALAACCTGPFATPLFNVFGRNK</sequence>
<evidence type="ECO:0000256" key="1">
    <source>
        <dbReference type="SAM" id="Phobius"/>
    </source>
</evidence>
<feature type="transmembrane region" description="Helical" evidence="1">
    <location>
        <begin position="7"/>
        <end position="36"/>
    </location>
</feature>
<feature type="transmembrane region" description="Helical" evidence="1">
    <location>
        <begin position="42"/>
        <end position="67"/>
    </location>
</feature>
<dbReference type="RefSeq" id="WP_093965137.1">
    <property type="nucleotide sequence ID" value="NZ_FXYE01000001.1"/>
</dbReference>
<accession>A0A238JJX2</accession>
<evidence type="ECO:0000313" key="3">
    <source>
        <dbReference type="Proteomes" id="UP000202922"/>
    </source>
</evidence>
<dbReference type="AlphaFoldDB" id="A0A238JJX2"/>
<organism evidence="2 3">
    <name type="scientific">Actibacterium lipolyticum</name>
    <dbReference type="NCBI Taxonomy" id="1524263"/>
    <lineage>
        <taxon>Bacteria</taxon>
        <taxon>Pseudomonadati</taxon>
        <taxon>Pseudomonadota</taxon>
        <taxon>Alphaproteobacteria</taxon>
        <taxon>Rhodobacterales</taxon>
        <taxon>Roseobacteraceae</taxon>
        <taxon>Actibacterium</taxon>
    </lineage>
</organism>
<reference evidence="3" key="1">
    <citation type="submission" date="2017-05" db="EMBL/GenBank/DDBJ databases">
        <authorList>
            <person name="Rodrigo-Torres L."/>
            <person name="Arahal R. D."/>
            <person name="Lucena T."/>
        </authorList>
    </citation>
    <scope>NUCLEOTIDE SEQUENCE [LARGE SCALE GENOMIC DNA]</scope>
    <source>
        <strain evidence="3">CECT 8621</strain>
    </source>
</reference>
<keyword evidence="1" id="KW-1133">Transmembrane helix</keyword>